<proteinExistence type="predicted"/>
<evidence type="ECO:0000256" key="1">
    <source>
        <dbReference type="SAM" id="MobiDB-lite"/>
    </source>
</evidence>
<dbReference type="EMBL" id="LWCA01000746">
    <property type="protein sequence ID" value="OAF67097.1"/>
    <property type="molecule type" value="Genomic_DNA"/>
</dbReference>
<feature type="region of interest" description="Disordered" evidence="1">
    <location>
        <begin position="1"/>
        <end position="33"/>
    </location>
</feature>
<comment type="caution">
    <text evidence="2">The sequence shown here is derived from an EMBL/GenBank/DDBJ whole genome shotgun (WGS) entry which is preliminary data.</text>
</comment>
<dbReference type="AlphaFoldDB" id="A0A177AYJ0"/>
<keyword evidence="3" id="KW-1185">Reference proteome</keyword>
<reference evidence="2 3" key="1">
    <citation type="submission" date="2016-04" db="EMBL/GenBank/DDBJ databases">
        <title>The genome of Intoshia linei affirms orthonectids as highly simplified spiralians.</title>
        <authorList>
            <person name="Mikhailov K.V."/>
            <person name="Slusarev G.S."/>
            <person name="Nikitin M.A."/>
            <person name="Logacheva M.D."/>
            <person name="Penin A."/>
            <person name="Aleoshin V."/>
            <person name="Panchin Y.V."/>
        </authorList>
    </citation>
    <scope>NUCLEOTIDE SEQUENCE [LARGE SCALE GENOMIC DNA]</scope>
    <source>
        <strain evidence="2">Intl2013</strain>
        <tissue evidence="2">Whole animal</tissue>
    </source>
</reference>
<evidence type="ECO:0000313" key="3">
    <source>
        <dbReference type="Proteomes" id="UP000078046"/>
    </source>
</evidence>
<gene>
    <name evidence="2" type="ORF">A3Q56_05159</name>
</gene>
<sequence length="47" mass="5260">MTQGNNYIYGDEDEKNNTTSDTTTTTTPANENSKQSKLMTYSCIFSI</sequence>
<feature type="compositionally biased region" description="Low complexity" evidence="1">
    <location>
        <begin position="18"/>
        <end position="27"/>
    </location>
</feature>
<evidence type="ECO:0000313" key="2">
    <source>
        <dbReference type="EMBL" id="OAF67097.1"/>
    </source>
</evidence>
<dbReference type="Proteomes" id="UP000078046">
    <property type="component" value="Unassembled WGS sequence"/>
</dbReference>
<protein>
    <submittedName>
        <fullName evidence="2">Uncharacterized protein</fullName>
    </submittedName>
</protein>
<accession>A0A177AYJ0</accession>
<organism evidence="2 3">
    <name type="scientific">Intoshia linei</name>
    <dbReference type="NCBI Taxonomy" id="1819745"/>
    <lineage>
        <taxon>Eukaryota</taxon>
        <taxon>Metazoa</taxon>
        <taxon>Spiralia</taxon>
        <taxon>Lophotrochozoa</taxon>
        <taxon>Mesozoa</taxon>
        <taxon>Orthonectida</taxon>
        <taxon>Rhopaluridae</taxon>
        <taxon>Intoshia</taxon>
    </lineage>
</organism>
<name>A0A177AYJ0_9BILA</name>